<organism evidence="2 3">
    <name type="scientific">Eiseniibacteriota bacterium</name>
    <dbReference type="NCBI Taxonomy" id="2212470"/>
    <lineage>
        <taxon>Bacteria</taxon>
        <taxon>Candidatus Eiseniibacteriota</taxon>
    </lineage>
</organism>
<dbReference type="Gene3D" id="1.10.606.20">
    <property type="match status" value="1"/>
</dbReference>
<dbReference type="AlphaFoldDB" id="A0A538TA41"/>
<evidence type="ECO:0000313" key="3">
    <source>
        <dbReference type="Proteomes" id="UP000320913"/>
    </source>
</evidence>
<dbReference type="GO" id="GO:0004601">
    <property type="term" value="F:peroxidase activity"/>
    <property type="evidence" value="ECO:0007669"/>
    <property type="project" value="UniProtKB-KW"/>
</dbReference>
<dbReference type="InterPro" id="IPR000326">
    <property type="entry name" value="PAP2/HPO"/>
</dbReference>
<keyword evidence="2" id="KW-0575">Peroxidase</keyword>
<dbReference type="SUPFAM" id="SSF48317">
    <property type="entry name" value="Acid phosphatase/Vanadium-dependent haloperoxidase"/>
    <property type="match status" value="1"/>
</dbReference>
<dbReference type="EMBL" id="VBOV01000078">
    <property type="protein sequence ID" value="TMQ60505.1"/>
    <property type="molecule type" value="Genomic_DNA"/>
</dbReference>
<dbReference type="InterPro" id="IPR052559">
    <property type="entry name" value="V-haloperoxidase"/>
</dbReference>
<reference evidence="2 3" key="1">
    <citation type="journal article" date="2019" name="Nat. Microbiol.">
        <title>Mediterranean grassland soil C-N compound turnover is dependent on rainfall and depth, and is mediated by genomically divergent microorganisms.</title>
        <authorList>
            <person name="Diamond S."/>
            <person name="Andeer P.F."/>
            <person name="Li Z."/>
            <person name="Crits-Christoph A."/>
            <person name="Burstein D."/>
            <person name="Anantharaman K."/>
            <person name="Lane K.R."/>
            <person name="Thomas B.C."/>
            <person name="Pan C."/>
            <person name="Northen T.R."/>
            <person name="Banfield J.F."/>
        </authorList>
    </citation>
    <scope>NUCLEOTIDE SEQUENCE [LARGE SCALE GENOMIC DNA]</scope>
    <source>
        <strain evidence="2">WS_5</strain>
    </source>
</reference>
<comment type="caution">
    <text evidence="2">The sequence shown here is derived from an EMBL/GenBank/DDBJ whole genome shotgun (WGS) entry which is preliminary data.</text>
</comment>
<sequence length="462" mass="50178">MHRETRATFISAFSPRVVSYDFPTEEIRMRKGLIFAIPAVLVMLASGCARDRILAPAREPSSTDASYSPQFVLHSLDDPALPAPGREAEAATTQDGALLDRLQMTRRPGPGGDTPSAIVFWNRLTTELGVGANQPPPLLARSYALVQVGIFEALTVAHDRRRPGISQRAAAAGVASGVLAYLFPASTARIDAAGSEELSRIGGQDGSVPRGWSLGRAIGRTMVARGMHDRSDAVYTGTPPTGDEIWTGTNPVLPMCGTWKTWVLRSGDEIAPEPPYAFGSALDLHDTQEVLDVSLARTPEQIAIVHKWADRSPPAIWNEMLNARIESRGLSAVEAARAQAFLNVAMADAFIECWACKFKYWTARPFQRIPGLVTVIPTPNFPTYTSGHSTISAAAAAVLGEIFPDERDYFVQQSLEAAMSRLYGGIHFRHDNEQGTFCGTLIGQKVVKRMHVGEERGELARN</sequence>
<dbReference type="PANTHER" id="PTHR34599">
    <property type="entry name" value="PEROXIDASE-RELATED"/>
    <property type="match status" value="1"/>
</dbReference>
<dbReference type="InterPro" id="IPR036938">
    <property type="entry name" value="PAP2/HPO_sf"/>
</dbReference>
<dbReference type="PANTHER" id="PTHR34599:SF1">
    <property type="entry name" value="PHOSPHATIDIC ACID PHOSPHATASE TYPE 2_HALOPEROXIDASE DOMAIN-CONTAINING PROTEIN"/>
    <property type="match status" value="1"/>
</dbReference>
<evidence type="ECO:0000259" key="1">
    <source>
        <dbReference type="Pfam" id="PF01569"/>
    </source>
</evidence>
<dbReference type="Proteomes" id="UP000320913">
    <property type="component" value="Unassembled WGS sequence"/>
</dbReference>
<gene>
    <name evidence="2" type="ORF">E6K75_02870</name>
</gene>
<feature type="domain" description="Phosphatidic acid phosphatase type 2/haloperoxidase" evidence="1">
    <location>
        <begin position="355"/>
        <end position="444"/>
    </location>
</feature>
<protein>
    <submittedName>
        <fullName evidence="2">Vanadium-dependent haloperoxidase</fullName>
    </submittedName>
</protein>
<proteinExistence type="predicted"/>
<accession>A0A538TA41</accession>
<name>A0A538TA41_UNCEI</name>
<dbReference type="Pfam" id="PF01569">
    <property type="entry name" value="PAP2"/>
    <property type="match status" value="1"/>
</dbReference>
<keyword evidence="2" id="KW-0560">Oxidoreductase</keyword>
<dbReference type="CDD" id="cd03398">
    <property type="entry name" value="PAP2_haloperoxidase"/>
    <property type="match status" value="1"/>
</dbReference>
<evidence type="ECO:0000313" key="2">
    <source>
        <dbReference type="EMBL" id="TMQ60505.1"/>
    </source>
</evidence>